<feature type="compositionally biased region" description="Basic residues" evidence="1">
    <location>
        <begin position="273"/>
        <end position="283"/>
    </location>
</feature>
<dbReference type="Proteomes" id="UP000035704">
    <property type="component" value="Chromosome"/>
</dbReference>
<dbReference type="KEGG" id="cace:CACET_c27690"/>
<dbReference type="PATRIC" id="fig|84022.5.peg.704"/>
<evidence type="ECO:0000313" key="2">
    <source>
        <dbReference type="EMBL" id="AKL96214.1"/>
    </source>
</evidence>
<evidence type="ECO:0000313" key="3">
    <source>
        <dbReference type="Proteomes" id="UP000035704"/>
    </source>
</evidence>
<dbReference type="RefSeq" id="WP_044825239.1">
    <property type="nucleotide sequence ID" value="NZ_CP009687.1"/>
</dbReference>
<feature type="region of interest" description="Disordered" evidence="1">
    <location>
        <begin position="211"/>
        <end position="283"/>
    </location>
</feature>
<keyword evidence="3" id="KW-1185">Reference proteome</keyword>
<sequence length="283" mass="32308">MKTVICRLDLGYTRIAGYTLYDDVTEEFHETTPREVKELIKKDQVNGLKLVNDEIVLDTEGFNQRNLMIKSAVGKYRPLHETDSLVTRMYAVLDVIDNGKELMYEVITNYCGRKLMTEEFVRTLNSIGYVAGAIITDEKIKLLNKKFSNQFIEEKHEKEDEYRDIDEISDAGDVLSIEEEVILGKIALEDKEDAEIAVEPEEKVTEVTNIKEDTTDKADIEPEKLEFTSSEVKMAEVKKEGDVKQTVENENKTKDDGVQASDDQDKTEEKKPVTPKKKGKAKK</sequence>
<protein>
    <submittedName>
        <fullName evidence="2">Uncharacterized protein</fullName>
    </submittedName>
</protein>
<accession>A0A0D8IBM4</accession>
<dbReference type="AlphaFoldDB" id="A0A0D8IBM4"/>
<evidence type="ECO:0000256" key="1">
    <source>
        <dbReference type="SAM" id="MobiDB-lite"/>
    </source>
</evidence>
<feature type="compositionally biased region" description="Basic and acidic residues" evidence="1">
    <location>
        <begin position="211"/>
        <end position="226"/>
    </location>
</feature>
<reference evidence="2 3" key="1">
    <citation type="submission" date="2014-10" db="EMBL/GenBank/DDBJ databases">
        <title>Genome sequence of Clostridium aceticum DSM 1496.</title>
        <authorList>
            <person name="Poehlein A."/>
            <person name="Schiel-Bengelsdorf B."/>
            <person name="Gottschalk G."/>
            <person name="Duerre P."/>
            <person name="Daniel R."/>
        </authorList>
    </citation>
    <scope>NUCLEOTIDE SEQUENCE [LARGE SCALE GENOMIC DNA]</scope>
    <source>
        <strain evidence="2 3">DSM 1496</strain>
    </source>
</reference>
<name>A0A0D8IBM4_9CLOT</name>
<organism evidence="2 3">
    <name type="scientific">Clostridium aceticum</name>
    <dbReference type="NCBI Taxonomy" id="84022"/>
    <lineage>
        <taxon>Bacteria</taxon>
        <taxon>Bacillati</taxon>
        <taxon>Bacillota</taxon>
        <taxon>Clostridia</taxon>
        <taxon>Eubacteriales</taxon>
        <taxon>Clostridiaceae</taxon>
        <taxon>Clostridium</taxon>
    </lineage>
</organism>
<feature type="compositionally biased region" description="Basic and acidic residues" evidence="1">
    <location>
        <begin position="233"/>
        <end position="272"/>
    </location>
</feature>
<gene>
    <name evidence="2" type="ORF">CACET_c27690</name>
</gene>
<proteinExistence type="predicted"/>
<dbReference type="OrthoDB" id="1861513at2"/>
<dbReference type="STRING" id="84022.CACET_c27690"/>
<dbReference type="EMBL" id="CP009687">
    <property type="protein sequence ID" value="AKL96214.1"/>
    <property type="molecule type" value="Genomic_DNA"/>
</dbReference>